<organism evidence="1 2">
    <name type="scientific">Vibrio harveyi</name>
    <name type="common">Beneckea harveyi</name>
    <dbReference type="NCBI Taxonomy" id="669"/>
    <lineage>
        <taxon>Bacteria</taxon>
        <taxon>Pseudomonadati</taxon>
        <taxon>Pseudomonadota</taxon>
        <taxon>Gammaproteobacteria</taxon>
        <taxon>Vibrionales</taxon>
        <taxon>Vibrionaceae</taxon>
        <taxon>Vibrio</taxon>
    </lineage>
</organism>
<dbReference type="EMBL" id="AJSR01001705">
    <property type="protein sequence ID" value="EKM30289.1"/>
    <property type="molecule type" value="Genomic_DNA"/>
</dbReference>
<evidence type="ECO:0000313" key="1">
    <source>
        <dbReference type="EMBL" id="EKM30289.1"/>
    </source>
</evidence>
<gene>
    <name evidence="1" type="ORF">VCHENC02_3974A</name>
</gene>
<comment type="caution">
    <text evidence="1">The sequence shown here is derived from an EMBL/GenBank/DDBJ whole genome shotgun (WGS) entry which is preliminary data.</text>
</comment>
<dbReference type="Proteomes" id="UP000008367">
    <property type="component" value="Unassembled WGS sequence"/>
</dbReference>
<sequence>MSEDKRFLVRLL</sequence>
<evidence type="ECO:0000313" key="2">
    <source>
        <dbReference type="Proteomes" id="UP000008367"/>
    </source>
</evidence>
<accession>A0A454CV25</accession>
<protein>
    <submittedName>
        <fullName evidence="1">Uncharacterized protein</fullName>
    </submittedName>
</protein>
<reference evidence="1 2" key="1">
    <citation type="submission" date="2012-10" db="EMBL/GenBank/DDBJ databases">
        <title>Genome sequence of Vibrio Cholerae HENC-02.</title>
        <authorList>
            <person name="Eppinger M."/>
            <person name="Hasan N.A."/>
            <person name="Sengamalay N."/>
            <person name="Hine E."/>
            <person name="Su Q."/>
            <person name="Daugherty S.C."/>
            <person name="Young S."/>
            <person name="Sadzewicz L."/>
            <person name="Tallon L."/>
            <person name="Cebula T.A."/>
            <person name="Ravel J."/>
            <person name="Colwell R.R."/>
        </authorList>
    </citation>
    <scope>NUCLEOTIDE SEQUENCE [LARGE SCALE GENOMIC DNA]</scope>
    <source>
        <strain evidence="1 2">HENC-02</strain>
    </source>
</reference>
<feature type="non-terminal residue" evidence="1">
    <location>
        <position position="12"/>
    </location>
</feature>
<proteinExistence type="predicted"/>
<name>A0A454CV25_VIBHA</name>